<keyword evidence="3" id="KW-1185">Reference proteome</keyword>
<dbReference type="AlphaFoldDB" id="A0A3R7M8A0"/>
<evidence type="ECO:0000313" key="2">
    <source>
        <dbReference type="EMBL" id="ROT69796.1"/>
    </source>
</evidence>
<dbReference type="GO" id="GO:0031083">
    <property type="term" value="C:BLOC-1 complex"/>
    <property type="evidence" value="ECO:0007669"/>
    <property type="project" value="TreeGrafter"/>
</dbReference>
<comment type="caution">
    <text evidence="2">The sequence shown here is derived from an EMBL/GenBank/DDBJ whole genome shotgun (WGS) entry which is preliminary data.</text>
</comment>
<dbReference type="PANTHER" id="PTHR16230">
    <property type="entry name" value="CAPPUCCINO"/>
    <property type="match status" value="1"/>
</dbReference>
<dbReference type="PANTHER" id="PTHR16230:SF3">
    <property type="entry name" value="BIOGENESIS OF LYSOSOMAL ORGANELLES COMPLEX-1, SUBUNIT 4, CAPPUCCINO"/>
    <property type="match status" value="1"/>
</dbReference>
<name>A0A3R7M8A0_PENVA</name>
<reference evidence="2 3" key="1">
    <citation type="submission" date="2018-04" db="EMBL/GenBank/DDBJ databases">
        <authorList>
            <person name="Zhang X."/>
            <person name="Yuan J."/>
            <person name="Li F."/>
            <person name="Xiang J."/>
        </authorList>
    </citation>
    <scope>NUCLEOTIDE SEQUENCE [LARGE SCALE GENOMIC DNA]</scope>
    <source>
        <tissue evidence="2">Muscle</tissue>
    </source>
</reference>
<dbReference type="Proteomes" id="UP000283509">
    <property type="component" value="Unassembled WGS sequence"/>
</dbReference>
<dbReference type="OrthoDB" id="2372305at2759"/>
<dbReference type="InterPro" id="IPR024857">
    <property type="entry name" value="Cappuccino"/>
</dbReference>
<evidence type="ECO:0000313" key="3">
    <source>
        <dbReference type="Proteomes" id="UP000283509"/>
    </source>
</evidence>
<dbReference type="EMBL" id="QCYY01002517">
    <property type="protein sequence ID" value="ROT69796.1"/>
    <property type="molecule type" value="Genomic_DNA"/>
</dbReference>
<keyword evidence="1" id="KW-0175">Coiled coil</keyword>
<evidence type="ECO:0000256" key="1">
    <source>
        <dbReference type="SAM" id="Coils"/>
    </source>
</evidence>
<proteinExistence type="predicted"/>
<protein>
    <submittedName>
        <fullName evidence="2">Cappuccino-like protein</fullName>
    </submittedName>
</protein>
<accession>A0A3R7M8A0</accession>
<sequence>MHPRVYHQTLTQISGFLRGSFCKSLTTFVNKTGIFFTCLTTIVNKPAPLIERATAFANETLGFGAVLKVLREKWYSQLYDCGALTRFVDGGFQAEVSNILAKGGWKLMLVRKDAVVSQGIILLPMKQAKSDPQETSLSLANAKPVKCISLIICKTRTQGRFKFTSPTMSQPQETGSEQKEHIAKQLAEDYAKYFIVDTTKERGALDHELESMLTRLEEYGSLLDRTRGESRHTLDILVPQVYSHYQALQRTFQSIDNLETLVMRVKNDLGKMEAAVERAEADLGPAHGLTTVIRPLFFKRDHHQTPRPTGSQLTFQPPEIFHTQDFFETQDKHTSGERPKVQS</sequence>
<gene>
    <name evidence="2" type="ORF">C7M84_011957</name>
</gene>
<feature type="coiled-coil region" evidence="1">
    <location>
        <begin position="255"/>
        <end position="282"/>
    </location>
</feature>
<organism evidence="2 3">
    <name type="scientific">Penaeus vannamei</name>
    <name type="common">Whiteleg shrimp</name>
    <name type="synonym">Litopenaeus vannamei</name>
    <dbReference type="NCBI Taxonomy" id="6689"/>
    <lineage>
        <taxon>Eukaryota</taxon>
        <taxon>Metazoa</taxon>
        <taxon>Ecdysozoa</taxon>
        <taxon>Arthropoda</taxon>
        <taxon>Crustacea</taxon>
        <taxon>Multicrustacea</taxon>
        <taxon>Malacostraca</taxon>
        <taxon>Eumalacostraca</taxon>
        <taxon>Eucarida</taxon>
        <taxon>Decapoda</taxon>
        <taxon>Dendrobranchiata</taxon>
        <taxon>Penaeoidea</taxon>
        <taxon>Penaeidae</taxon>
        <taxon>Penaeus</taxon>
    </lineage>
</organism>
<reference evidence="2 3" key="2">
    <citation type="submission" date="2019-01" db="EMBL/GenBank/DDBJ databases">
        <title>The decoding of complex shrimp genome reveals the adaptation for benthos swimmer, frequently molting mechanism and breeding impact on genome.</title>
        <authorList>
            <person name="Sun Y."/>
            <person name="Gao Y."/>
            <person name="Yu Y."/>
        </authorList>
    </citation>
    <scope>NUCLEOTIDE SEQUENCE [LARGE SCALE GENOMIC DNA]</scope>
    <source>
        <tissue evidence="2">Muscle</tissue>
    </source>
</reference>
<dbReference type="STRING" id="6689.A0A3R7M8A0"/>